<organism evidence="2">
    <name type="scientific">Fusarium pseudograminearum CS3487</name>
    <dbReference type="NCBI Taxonomy" id="1318458"/>
    <lineage>
        <taxon>Eukaryota</taxon>
        <taxon>Fungi</taxon>
        <taxon>Dikarya</taxon>
        <taxon>Ascomycota</taxon>
        <taxon>Pezizomycotina</taxon>
        <taxon>Sordariomycetes</taxon>
        <taxon>Hypocreomycetidae</taxon>
        <taxon>Hypocreales</taxon>
        <taxon>Nectriaceae</taxon>
        <taxon>Fusarium</taxon>
    </lineage>
</organism>
<proteinExistence type="predicted"/>
<evidence type="ECO:0000256" key="1">
    <source>
        <dbReference type="SAM" id="MobiDB-lite"/>
    </source>
</evidence>
<protein>
    <submittedName>
        <fullName evidence="2">WGS project CBME000000000 data, contig CS3487_c000523</fullName>
    </submittedName>
</protein>
<reference evidence="2" key="1">
    <citation type="submission" date="2013-05" db="EMBL/GenBank/DDBJ databases">
        <title>Draft genome sequences of six wheat associated Fusarium spp. isolates.</title>
        <authorList>
            <person name="Moolhuijzen P.M."/>
            <person name="Manners J.M."/>
            <person name="Wilcox S."/>
            <person name="Bellgard M.I."/>
            <person name="Gardiner D.M."/>
        </authorList>
    </citation>
    <scope>NUCLEOTIDE SEQUENCE</scope>
    <source>
        <strain evidence="2">CS3487</strain>
        <strain evidence="2">CS3487</strain>
    </source>
</reference>
<comment type="caution">
    <text evidence="2">The sequence shown here is derived from an EMBL/GenBank/DDBJ whole genome shotgun (WGS) entry which is preliminary data.</text>
</comment>
<feature type="region of interest" description="Disordered" evidence="1">
    <location>
        <begin position="39"/>
        <end position="61"/>
    </location>
</feature>
<gene>
    <name evidence="2" type="ORF">BN848_0031910</name>
</gene>
<evidence type="ECO:0000313" key="2">
    <source>
        <dbReference type="EMBL" id="CEG02722.1"/>
    </source>
</evidence>
<sequence length="112" mass="12393">MTCFAGTIIQMQAVHIKDSSSDRLSEKCQNRFQLDSGLYGQRNRDGSCKMGTDGTDDDRSSASTMRFQSWSAAVLAAFRLFVPALEICQAVLYPASPPLRLWDEGKGRVARV</sequence>
<name>A0A096PCE4_FUSPS</name>
<dbReference type="EMBL" id="CBME010000521">
    <property type="protein sequence ID" value="CEG02722.1"/>
    <property type="molecule type" value="Genomic_DNA"/>
</dbReference>
<dbReference type="AlphaFoldDB" id="A0A096PCE4"/>
<accession>A0A096PCE4</accession>